<dbReference type="Gene3D" id="3.50.30.10">
    <property type="entry name" value="Phosphohistidine domain"/>
    <property type="match status" value="1"/>
</dbReference>
<feature type="non-terminal residue" evidence="2">
    <location>
        <position position="1"/>
    </location>
</feature>
<name>X1JNY7_9ZZZZ</name>
<dbReference type="GO" id="GO:0016772">
    <property type="term" value="F:transferase activity, transferring phosphorus-containing groups"/>
    <property type="evidence" value="ECO:0007669"/>
    <property type="project" value="InterPro"/>
</dbReference>
<dbReference type="SUPFAM" id="SSF52009">
    <property type="entry name" value="Phosphohistidine domain"/>
    <property type="match status" value="1"/>
</dbReference>
<feature type="domain" description="PEP-utilising enzyme mobile" evidence="1">
    <location>
        <begin position="182"/>
        <end position="252"/>
    </location>
</feature>
<organism evidence="2">
    <name type="scientific">marine sediment metagenome</name>
    <dbReference type="NCBI Taxonomy" id="412755"/>
    <lineage>
        <taxon>unclassified sequences</taxon>
        <taxon>metagenomes</taxon>
        <taxon>ecological metagenomes</taxon>
    </lineage>
</organism>
<dbReference type="InterPro" id="IPR008279">
    <property type="entry name" value="PEP-util_enz_mobile_dom"/>
</dbReference>
<dbReference type="PANTHER" id="PTHR43615">
    <property type="entry name" value="PHOSPHOENOLPYRUVATE SYNTHASE-RELATED"/>
    <property type="match status" value="1"/>
</dbReference>
<dbReference type="EMBL" id="BARU01027195">
    <property type="protein sequence ID" value="GAH71493.1"/>
    <property type="molecule type" value="Genomic_DNA"/>
</dbReference>
<comment type="caution">
    <text evidence="2">The sequence shown here is derived from an EMBL/GenBank/DDBJ whole genome shotgun (WGS) entry which is preliminary data.</text>
</comment>
<evidence type="ECO:0000313" key="2">
    <source>
        <dbReference type="EMBL" id="GAH71493.1"/>
    </source>
</evidence>
<dbReference type="AlphaFoldDB" id="X1JNY7"/>
<evidence type="ECO:0000259" key="1">
    <source>
        <dbReference type="Pfam" id="PF00391"/>
    </source>
</evidence>
<proteinExistence type="predicted"/>
<dbReference type="Pfam" id="PF00391">
    <property type="entry name" value="PEP-utilizers"/>
    <property type="match status" value="1"/>
</dbReference>
<protein>
    <recommendedName>
        <fullName evidence="1">PEP-utilising enzyme mobile domain-containing protein</fullName>
    </recommendedName>
</protein>
<accession>X1JNY7</accession>
<gene>
    <name evidence="2" type="ORF">S03H2_43573</name>
</gene>
<reference evidence="2" key="1">
    <citation type="journal article" date="2014" name="Front. Microbiol.">
        <title>High frequency of phylogenetically diverse reductive dehalogenase-homologous genes in deep subseafloor sedimentary metagenomes.</title>
        <authorList>
            <person name="Kawai M."/>
            <person name="Futagami T."/>
            <person name="Toyoda A."/>
            <person name="Takaki Y."/>
            <person name="Nishi S."/>
            <person name="Hori S."/>
            <person name="Arai W."/>
            <person name="Tsubouchi T."/>
            <person name="Morono Y."/>
            <person name="Uchiyama I."/>
            <person name="Ito T."/>
            <person name="Fujiyama A."/>
            <person name="Inagaki F."/>
            <person name="Takami H."/>
        </authorList>
    </citation>
    <scope>NUCLEOTIDE SEQUENCE</scope>
    <source>
        <strain evidence="2">Expedition CK06-06</strain>
    </source>
</reference>
<dbReference type="InterPro" id="IPR036637">
    <property type="entry name" value="Phosphohistidine_dom_sf"/>
</dbReference>
<dbReference type="PANTHER" id="PTHR43615:SF1">
    <property type="entry name" value="PPDK_N DOMAIN-CONTAINING PROTEIN"/>
    <property type="match status" value="1"/>
</dbReference>
<dbReference type="InterPro" id="IPR051549">
    <property type="entry name" value="PEP_Utilizing_Enz"/>
</dbReference>
<sequence>EQEEAIASLRAKMADKSAEDKKKFEDALELNLKMFPLTPDHHFYFDQGTFARMRLVLLQVARKMVKEGLLDDPEDIMYLEYEQLRHYVGDPKNYPGRKLIAASRAVREKAFKIKPRDWVGTVTQANMYEEPYHTLWGYPEKFEREQAGKAVKGEVKGLAGSPGAVEGTARVVQSPEEFNLVKQGDIMVCIMTNPAWVVVFSKIAAIVTDAGGVLSHSAIVSREFMIPAVVGTGSATREIKSGDRIRVDGDNGVVTILG</sequence>